<name>A0A445ES72_ARAHY</name>
<dbReference type="PANTHER" id="PTHR31669:SF281">
    <property type="entry name" value="PROTEIN FAR1-RELATED SEQUENCE"/>
    <property type="match status" value="1"/>
</dbReference>
<evidence type="ECO:0000313" key="3">
    <source>
        <dbReference type="Proteomes" id="UP000289738"/>
    </source>
</evidence>
<evidence type="ECO:0000256" key="1">
    <source>
        <dbReference type="RuleBase" id="RU367018"/>
    </source>
</evidence>
<keyword evidence="1" id="KW-0862">Zinc</keyword>
<evidence type="ECO:0000313" key="2">
    <source>
        <dbReference type="EMBL" id="RYR78319.1"/>
    </source>
</evidence>
<comment type="caution">
    <text evidence="2">The sequence shown here is derived from an EMBL/GenBank/DDBJ whole genome shotgun (WGS) entry which is preliminary data.</text>
</comment>
<dbReference type="Proteomes" id="UP000289738">
    <property type="component" value="Chromosome A01"/>
</dbReference>
<comment type="similarity">
    <text evidence="1">Belongs to the FHY3/FAR1 family.</text>
</comment>
<keyword evidence="1" id="KW-0479">Metal-binding</keyword>
<keyword evidence="3" id="KW-1185">Reference proteome</keyword>
<reference evidence="2 3" key="1">
    <citation type="submission" date="2019-01" db="EMBL/GenBank/DDBJ databases">
        <title>Sequencing of cultivated peanut Arachis hypogaea provides insights into genome evolution and oil improvement.</title>
        <authorList>
            <person name="Chen X."/>
        </authorList>
    </citation>
    <scope>NUCLEOTIDE SEQUENCE [LARGE SCALE GENOMIC DNA]</scope>
    <source>
        <strain evidence="3">cv. Fuhuasheng</strain>
        <tissue evidence="2">Leaves</tissue>
    </source>
</reference>
<dbReference type="EMBL" id="SDMP01000001">
    <property type="protein sequence ID" value="RYR78319.1"/>
    <property type="molecule type" value="Genomic_DNA"/>
</dbReference>
<organism evidence="2 3">
    <name type="scientific">Arachis hypogaea</name>
    <name type="common">Peanut</name>
    <dbReference type="NCBI Taxonomy" id="3818"/>
    <lineage>
        <taxon>Eukaryota</taxon>
        <taxon>Viridiplantae</taxon>
        <taxon>Streptophyta</taxon>
        <taxon>Embryophyta</taxon>
        <taxon>Tracheophyta</taxon>
        <taxon>Spermatophyta</taxon>
        <taxon>Magnoliopsida</taxon>
        <taxon>eudicotyledons</taxon>
        <taxon>Gunneridae</taxon>
        <taxon>Pentapetalae</taxon>
        <taxon>rosids</taxon>
        <taxon>fabids</taxon>
        <taxon>Fabales</taxon>
        <taxon>Fabaceae</taxon>
        <taxon>Papilionoideae</taxon>
        <taxon>50 kb inversion clade</taxon>
        <taxon>dalbergioids sensu lato</taxon>
        <taxon>Dalbergieae</taxon>
        <taxon>Pterocarpus clade</taxon>
        <taxon>Arachis</taxon>
    </lineage>
</organism>
<accession>A0A445ES72</accession>
<proteinExistence type="inferred from homology"/>
<dbReference type="AlphaFoldDB" id="A0A445ES72"/>
<dbReference type="GO" id="GO:0006355">
    <property type="term" value="P:regulation of DNA-templated transcription"/>
    <property type="evidence" value="ECO:0007669"/>
    <property type="project" value="UniProtKB-UniRule"/>
</dbReference>
<comment type="function">
    <text evidence="1">Putative transcription activator involved in regulating light control of development.</text>
</comment>
<keyword evidence="1" id="KW-0863">Zinc-finger</keyword>
<dbReference type="GO" id="GO:0005634">
    <property type="term" value="C:nucleus"/>
    <property type="evidence" value="ECO:0007669"/>
    <property type="project" value="UniProtKB-SubCell"/>
</dbReference>
<gene>
    <name evidence="2" type="ORF">Ahy_A01g003083</name>
</gene>
<keyword evidence="1" id="KW-0539">Nucleus</keyword>
<dbReference type="STRING" id="3818.A0A445ES72"/>
<sequence length="175" mass="20064">MGFLCCHSLKVLNVWDVKQILAQYIMKRWTREAREMIVHDSDGKVVQSDTRADATAHYKNICFKAIKLAARSSDFEVTSNFVEQVIEEAYKKVDSFCRHNQNDDVSNILNAKEIVNSCTDGDALERLFENVKGLKKRKDEKAEIFTSNIENQAILSLQSWNQITTPNGVKLQHQI</sequence>
<comment type="subcellular location">
    <subcellularLocation>
        <location evidence="1">Nucleus</location>
    </subcellularLocation>
</comment>
<dbReference type="GO" id="GO:0008270">
    <property type="term" value="F:zinc ion binding"/>
    <property type="evidence" value="ECO:0007669"/>
    <property type="project" value="UniProtKB-UniRule"/>
</dbReference>
<dbReference type="PANTHER" id="PTHR31669">
    <property type="entry name" value="PROTEIN FAR1-RELATED SEQUENCE 10-RELATED"/>
    <property type="match status" value="1"/>
</dbReference>
<dbReference type="InterPro" id="IPR031052">
    <property type="entry name" value="FHY3/FAR1"/>
</dbReference>
<protein>
    <recommendedName>
        <fullName evidence="1">Protein FAR1-RELATED SEQUENCE</fullName>
    </recommendedName>
</protein>